<evidence type="ECO:0000256" key="1">
    <source>
        <dbReference type="SAM" id="MobiDB-lite"/>
    </source>
</evidence>
<dbReference type="Proteomes" id="UP001595872">
    <property type="component" value="Unassembled WGS sequence"/>
</dbReference>
<evidence type="ECO:0000313" key="3">
    <source>
        <dbReference type="Proteomes" id="UP001595872"/>
    </source>
</evidence>
<comment type="caution">
    <text evidence="2">The sequence shown here is derived from an EMBL/GenBank/DDBJ whole genome shotgun (WGS) entry which is preliminary data.</text>
</comment>
<dbReference type="EMBL" id="JBHSIT010000001">
    <property type="protein sequence ID" value="MFC4905808.1"/>
    <property type="molecule type" value="Genomic_DNA"/>
</dbReference>
<sequence length="68" mass="7322">MSETEGLEPGTDQPTPSYEAPEADAAEQRADVLPGDDDEVSGPPPLDVDEADFADQERAVALDEDDYR</sequence>
<protein>
    <submittedName>
        <fullName evidence="2">Uncharacterized protein</fullName>
    </submittedName>
</protein>
<dbReference type="RefSeq" id="WP_378251548.1">
    <property type="nucleotide sequence ID" value="NZ_JBHSIT010000001.1"/>
</dbReference>
<gene>
    <name evidence="2" type="ORF">ACFPCY_00615</name>
</gene>
<feature type="region of interest" description="Disordered" evidence="1">
    <location>
        <begin position="1"/>
        <end position="68"/>
    </location>
</feature>
<reference evidence="3" key="1">
    <citation type="journal article" date="2019" name="Int. J. Syst. Evol. Microbiol.">
        <title>The Global Catalogue of Microorganisms (GCM) 10K type strain sequencing project: providing services to taxonomists for standard genome sequencing and annotation.</title>
        <authorList>
            <consortium name="The Broad Institute Genomics Platform"/>
            <consortium name="The Broad Institute Genome Sequencing Center for Infectious Disease"/>
            <person name="Wu L."/>
            <person name="Ma J."/>
        </authorList>
    </citation>
    <scope>NUCLEOTIDE SEQUENCE [LARGE SCALE GENOMIC DNA]</scope>
    <source>
        <strain evidence="3">KLKA75</strain>
    </source>
</reference>
<evidence type="ECO:0000313" key="2">
    <source>
        <dbReference type="EMBL" id="MFC4905808.1"/>
    </source>
</evidence>
<keyword evidence="3" id="KW-1185">Reference proteome</keyword>
<accession>A0ABV9TP14</accession>
<organism evidence="2 3">
    <name type="scientific">Actinomadura gamaensis</name>
    <dbReference type="NCBI Taxonomy" id="1763541"/>
    <lineage>
        <taxon>Bacteria</taxon>
        <taxon>Bacillati</taxon>
        <taxon>Actinomycetota</taxon>
        <taxon>Actinomycetes</taxon>
        <taxon>Streptosporangiales</taxon>
        <taxon>Thermomonosporaceae</taxon>
        <taxon>Actinomadura</taxon>
    </lineage>
</organism>
<name>A0ABV9TP14_9ACTN</name>
<proteinExistence type="predicted"/>